<dbReference type="SMART" id="SM00533">
    <property type="entry name" value="MUTSd"/>
    <property type="match status" value="1"/>
</dbReference>
<dbReference type="Pfam" id="PF01624">
    <property type="entry name" value="MutS_I"/>
    <property type="match status" value="1"/>
</dbReference>
<dbReference type="STRING" id="1838280.A6M21_11070"/>
<dbReference type="EMBL" id="LYVF01000164">
    <property type="protein sequence ID" value="OAT81459.1"/>
    <property type="molecule type" value="Genomic_DNA"/>
</dbReference>
<evidence type="ECO:0000313" key="12">
    <source>
        <dbReference type="EMBL" id="OAT81459.1"/>
    </source>
</evidence>
<evidence type="ECO:0000313" key="13">
    <source>
        <dbReference type="Proteomes" id="UP000078532"/>
    </source>
</evidence>
<evidence type="ECO:0000256" key="10">
    <source>
        <dbReference type="RuleBase" id="RU003756"/>
    </source>
</evidence>
<dbReference type="InterPro" id="IPR007861">
    <property type="entry name" value="DNA_mismatch_repair_MutS_clamp"/>
</dbReference>
<dbReference type="InterPro" id="IPR016151">
    <property type="entry name" value="DNA_mismatch_repair_MutS_N"/>
</dbReference>
<dbReference type="Gene3D" id="3.30.420.110">
    <property type="entry name" value="MutS, connector domain"/>
    <property type="match status" value="1"/>
</dbReference>
<dbReference type="SMART" id="SM00534">
    <property type="entry name" value="MUTSac"/>
    <property type="match status" value="1"/>
</dbReference>
<dbReference type="AlphaFoldDB" id="A0A1B7LEC8"/>
<evidence type="ECO:0000256" key="8">
    <source>
        <dbReference type="ARBA" id="ARBA00024647"/>
    </source>
</evidence>
<dbReference type="GO" id="GO:0030983">
    <property type="term" value="F:mismatched DNA binding"/>
    <property type="evidence" value="ECO:0007669"/>
    <property type="project" value="InterPro"/>
</dbReference>
<dbReference type="PANTHER" id="PTHR11361:SF34">
    <property type="entry name" value="DNA MISMATCH REPAIR PROTEIN MSH1, MITOCHONDRIAL"/>
    <property type="match status" value="1"/>
</dbReference>
<organism evidence="12 13">
    <name type="scientific">Desulfotomaculum copahuensis</name>
    <dbReference type="NCBI Taxonomy" id="1838280"/>
    <lineage>
        <taxon>Bacteria</taxon>
        <taxon>Bacillati</taxon>
        <taxon>Bacillota</taxon>
        <taxon>Clostridia</taxon>
        <taxon>Eubacteriales</taxon>
        <taxon>Desulfotomaculaceae</taxon>
        <taxon>Desulfotomaculum</taxon>
    </lineage>
</organism>
<evidence type="ECO:0000256" key="5">
    <source>
        <dbReference type="ARBA" id="ARBA00022840"/>
    </source>
</evidence>
<dbReference type="CDD" id="cd03284">
    <property type="entry name" value="ABC_MutS1"/>
    <property type="match status" value="1"/>
</dbReference>
<dbReference type="GO" id="GO:0006298">
    <property type="term" value="P:mismatch repair"/>
    <property type="evidence" value="ECO:0007669"/>
    <property type="project" value="UniProtKB-UniRule"/>
</dbReference>
<name>A0A1B7LEC8_9FIRM</name>
<dbReference type="Gene3D" id="3.40.50.300">
    <property type="entry name" value="P-loop containing nucleotide triphosphate hydrolases"/>
    <property type="match status" value="1"/>
</dbReference>
<dbReference type="GO" id="GO:0003684">
    <property type="term" value="F:damaged DNA binding"/>
    <property type="evidence" value="ECO:0007669"/>
    <property type="project" value="UniProtKB-UniRule"/>
</dbReference>
<dbReference type="FunFam" id="1.10.1420.10:FF:000007">
    <property type="entry name" value="DNA mismatch repair protein MutS"/>
    <property type="match status" value="1"/>
</dbReference>
<evidence type="ECO:0000256" key="3">
    <source>
        <dbReference type="ARBA" id="ARBA00022741"/>
    </source>
</evidence>
<feature type="binding site" evidence="9">
    <location>
        <begin position="618"/>
        <end position="625"/>
    </location>
    <ligand>
        <name>ATP</name>
        <dbReference type="ChEBI" id="CHEBI:30616"/>
    </ligand>
</feature>
<dbReference type="InterPro" id="IPR007695">
    <property type="entry name" value="DNA_mismatch_repair_MutS-lik_N"/>
</dbReference>
<dbReference type="GO" id="GO:0005524">
    <property type="term" value="F:ATP binding"/>
    <property type="evidence" value="ECO:0007669"/>
    <property type="project" value="UniProtKB-UniRule"/>
</dbReference>
<dbReference type="GO" id="GO:0005829">
    <property type="term" value="C:cytosol"/>
    <property type="evidence" value="ECO:0007669"/>
    <property type="project" value="TreeGrafter"/>
</dbReference>
<evidence type="ECO:0000256" key="4">
    <source>
        <dbReference type="ARBA" id="ARBA00022763"/>
    </source>
</evidence>
<dbReference type="PIRSF" id="PIRSF037677">
    <property type="entry name" value="DNA_mis_repair_Msh6"/>
    <property type="match status" value="1"/>
</dbReference>
<keyword evidence="7 9" id="KW-0234">DNA repair</keyword>
<dbReference type="Pfam" id="PF05188">
    <property type="entry name" value="MutS_II"/>
    <property type="match status" value="1"/>
</dbReference>
<keyword evidence="5 9" id="KW-0067">ATP-binding</keyword>
<dbReference type="FunFam" id="3.40.1170.10:FF:000001">
    <property type="entry name" value="DNA mismatch repair protein MutS"/>
    <property type="match status" value="1"/>
</dbReference>
<dbReference type="InterPro" id="IPR000432">
    <property type="entry name" value="DNA_mismatch_repair_MutS_C"/>
</dbReference>
<dbReference type="InterPro" id="IPR036187">
    <property type="entry name" value="DNA_mismatch_repair_MutS_sf"/>
</dbReference>
<dbReference type="NCBIfam" id="TIGR01070">
    <property type="entry name" value="mutS1"/>
    <property type="match status" value="1"/>
</dbReference>
<evidence type="ECO:0000256" key="2">
    <source>
        <dbReference type="ARBA" id="ARBA00021982"/>
    </source>
</evidence>
<dbReference type="NCBIfam" id="NF003810">
    <property type="entry name" value="PRK05399.1"/>
    <property type="match status" value="1"/>
</dbReference>
<dbReference type="Gene3D" id="3.40.1170.10">
    <property type="entry name" value="DNA repair protein MutS, domain I"/>
    <property type="match status" value="1"/>
</dbReference>
<evidence type="ECO:0000259" key="11">
    <source>
        <dbReference type="PROSITE" id="PS00486"/>
    </source>
</evidence>
<dbReference type="InterPro" id="IPR045076">
    <property type="entry name" value="MutS"/>
</dbReference>
<keyword evidence="13" id="KW-1185">Reference proteome</keyword>
<reference evidence="12 13" key="1">
    <citation type="submission" date="2016-04" db="EMBL/GenBank/DDBJ databases">
        <authorList>
            <person name="Evans L.H."/>
            <person name="Alamgir A."/>
            <person name="Owens N."/>
            <person name="Weber N.D."/>
            <person name="Virtaneva K."/>
            <person name="Barbian K."/>
            <person name="Babar A."/>
            <person name="Rosenke K."/>
        </authorList>
    </citation>
    <scope>NUCLEOTIDE SEQUENCE [LARGE SCALE GENOMIC DNA]</scope>
    <source>
        <strain evidence="12 13">LMa1</strain>
    </source>
</reference>
<dbReference type="SUPFAM" id="SSF55271">
    <property type="entry name" value="DNA repair protein MutS, domain I"/>
    <property type="match status" value="1"/>
</dbReference>
<gene>
    <name evidence="9" type="primary">mutS</name>
    <name evidence="12" type="ORF">A6M21_11070</name>
</gene>
<dbReference type="InterPro" id="IPR007860">
    <property type="entry name" value="DNA_mmatch_repair_MutS_con_dom"/>
</dbReference>
<sequence length="877" mass="96459">MAFTPMMKQYLQIKQNYQDAILFFRLGDFYEMFFDDALTASRELEITLTGREAGEAGRVPMCGVPYHAAGTYISRLTAKGFKVAVCDQIEEAGSGRGIVRREVTRVVTPGTVLEGLEDKRHNFLLAVAGADKEFGLAAADVTTGLLLATQLTGEKAAAMLLDEVARLEPAEVLLAGGNNGDKLAAAVQSRLRTAITTCDAAVFLPDGAGRMLDKHFGPAWAQRFGLHNRPLAVRAAGGLLAYLNRTQKNDLRQFGRIQVYSAGQYMMLDTAARRNLELTASLRDGSRWGTLLWVLDHTLTAMGGRLLKTWIERPLLVAAEINERLDAVAELAGDVFLRDALRRALNGVHDMERLAARVVYGTANARDLLALKGSLAALPAIKSLLAGGRAALFKRMCDEMDEMTDLYRLLQTALNEDPPVSVREGGLIRDGYHSEVDSLRMASRDGKKWLAGLEAAEKERTGIRSLKVGFNKVFGYYLEVTRANLELVPADYIRKQTLANVERFITPELKKLEETILGAEDRLVQLEYRLFTEIREQVAGQVRRIQRTAGAVACVDALYSLAEAAVKGNYVRPQVDDCDRLVVREGRHPVIEQVLARGEFVPNDVRLDDRERLIILTGPNMAGKSTYMRQVALLVLMAQAGSFIPAAQAQIGVVDRIFTRVGASDDLAAGQSTFMVEMSECQTIVSSATRRSLVIMDEVGRGTSTYDGISIARALVEYLVCRVGAKTLFSTHYHELTDLDCLPGVRNYTVKVQEQGEEVVFLRRVLPGRADRSYGIQVARLAGLPAGIVERAREILLALECRRESAENTAVVLETPDAARDGGVRDVPVTAGAVLTELASLNALDITPLEALNFIVRWHEMLTRGDENAVRECRADF</sequence>
<dbReference type="SUPFAM" id="SSF53150">
    <property type="entry name" value="DNA repair protein MutS, domain II"/>
    <property type="match status" value="1"/>
</dbReference>
<evidence type="ECO:0000256" key="7">
    <source>
        <dbReference type="ARBA" id="ARBA00023204"/>
    </source>
</evidence>
<dbReference type="GO" id="GO:0140664">
    <property type="term" value="F:ATP-dependent DNA damage sensor activity"/>
    <property type="evidence" value="ECO:0007669"/>
    <property type="project" value="InterPro"/>
</dbReference>
<comment type="similarity">
    <text evidence="1 9 10">Belongs to the DNA mismatch repair MutS family.</text>
</comment>
<dbReference type="RefSeq" id="WP_066668690.1">
    <property type="nucleotide sequence ID" value="NZ_LYVF01000164.1"/>
</dbReference>
<evidence type="ECO:0000256" key="6">
    <source>
        <dbReference type="ARBA" id="ARBA00023125"/>
    </source>
</evidence>
<evidence type="ECO:0000256" key="1">
    <source>
        <dbReference type="ARBA" id="ARBA00006271"/>
    </source>
</evidence>
<keyword evidence="4 9" id="KW-0227">DNA damage</keyword>
<evidence type="ECO:0000256" key="9">
    <source>
        <dbReference type="HAMAP-Rule" id="MF_00096"/>
    </source>
</evidence>
<dbReference type="OrthoDB" id="9802448at2"/>
<dbReference type="Pfam" id="PF00488">
    <property type="entry name" value="MutS_V"/>
    <property type="match status" value="1"/>
</dbReference>
<dbReference type="Pfam" id="PF05192">
    <property type="entry name" value="MutS_III"/>
    <property type="match status" value="1"/>
</dbReference>
<keyword evidence="6 9" id="KW-0238">DNA-binding</keyword>
<dbReference type="FunFam" id="3.40.50.300:FF:000870">
    <property type="entry name" value="MutS protein homolog 4"/>
    <property type="match status" value="1"/>
</dbReference>
<dbReference type="HAMAP" id="MF_00096">
    <property type="entry name" value="MutS"/>
    <property type="match status" value="1"/>
</dbReference>
<proteinExistence type="inferred from homology"/>
<feature type="domain" description="DNA mismatch repair proteins mutS family" evidence="11">
    <location>
        <begin position="692"/>
        <end position="708"/>
    </location>
</feature>
<dbReference type="InterPro" id="IPR027417">
    <property type="entry name" value="P-loop_NTPase"/>
</dbReference>
<dbReference type="InterPro" id="IPR007696">
    <property type="entry name" value="DNA_mismatch_repair_MutS_core"/>
</dbReference>
<dbReference type="PANTHER" id="PTHR11361">
    <property type="entry name" value="DNA MISMATCH REPAIR PROTEIN MUTS FAMILY MEMBER"/>
    <property type="match status" value="1"/>
</dbReference>
<dbReference type="Gene3D" id="1.10.1420.10">
    <property type="match status" value="2"/>
</dbReference>
<accession>A0A1B7LEC8</accession>
<comment type="caution">
    <text evidence="12">The sequence shown here is derived from an EMBL/GenBank/DDBJ whole genome shotgun (WGS) entry which is preliminary data.</text>
</comment>
<comment type="function">
    <text evidence="8 9">This protein is involved in the repair of mismatches in DNA. It is possible that it carries out the mismatch recognition step. This protein has a weak ATPase activity.</text>
</comment>
<dbReference type="Proteomes" id="UP000078532">
    <property type="component" value="Unassembled WGS sequence"/>
</dbReference>
<dbReference type="InterPro" id="IPR017261">
    <property type="entry name" value="DNA_mismatch_repair_MutS/MSH"/>
</dbReference>
<keyword evidence="3 9" id="KW-0547">Nucleotide-binding</keyword>
<dbReference type="PROSITE" id="PS00486">
    <property type="entry name" value="DNA_MISMATCH_REPAIR_2"/>
    <property type="match status" value="1"/>
</dbReference>
<dbReference type="Pfam" id="PF05190">
    <property type="entry name" value="MutS_IV"/>
    <property type="match status" value="1"/>
</dbReference>
<dbReference type="InterPro" id="IPR005748">
    <property type="entry name" value="DNA_mismatch_repair_MutS"/>
</dbReference>
<dbReference type="InterPro" id="IPR036678">
    <property type="entry name" value="MutS_con_dom_sf"/>
</dbReference>
<dbReference type="SUPFAM" id="SSF52540">
    <property type="entry name" value="P-loop containing nucleoside triphosphate hydrolases"/>
    <property type="match status" value="1"/>
</dbReference>
<protein>
    <recommendedName>
        <fullName evidence="2 9">DNA mismatch repair protein MutS</fullName>
    </recommendedName>
</protein>
<dbReference type="SUPFAM" id="SSF48334">
    <property type="entry name" value="DNA repair protein MutS, domain III"/>
    <property type="match status" value="1"/>
</dbReference>